<proteinExistence type="inferred from homology"/>
<evidence type="ECO:0000256" key="2">
    <source>
        <dbReference type="ARBA" id="ARBA00004496"/>
    </source>
</evidence>
<dbReference type="Ensembl" id="ENSPSMT00000042799.1">
    <property type="protein sequence ID" value="ENSPSMP00000037154.1"/>
    <property type="gene ID" value="ENSPSMG00000025545.1"/>
</dbReference>
<dbReference type="GO" id="GO:0005737">
    <property type="term" value="C:cytoplasm"/>
    <property type="evidence" value="ECO:0007669"/>
    <property type="project" value="UniProtKB-SubCell"/>
</dbReference>
<dbReference type="InterPro" id="IPR029338">
    <property type="entry name" value="TSSC4"/>
</dbReference>
<keyword evidence="4" id="KW-0963">Cytoplasm</keyword>
<evidence type="ECO:0000256" key="8">
    <source>
        <dbReference type="ARBA" id="ARBA00023242"/>
    </source>
</evidence>
<dbReference type="AlphaFoldDB" id="A0A8C9B110"/>
<keyword evidence="5" id="KW-0507">mRNA processing</keyword>
<organism evidence="12 13">
    <name type="scientific">Prolemur simus</name>
    <name type="common">Greater bamboo lemur</name>
    <name type="synonym">Hapalemur simus</name>
    <dbReference type="NCBI Taxonomy" id="1328070"/>
    <lineage>
        <taxon>Eukaryota</taxon>
        <taxon>Metazoa</taxon>
        <taxon>Chordata</taxon>
        <taxon>Craniata</taxon>
        <taxon>Vertebrata</taxon>
        <taxon>Euteleostomi</taxon>
        <taxon>Mammalia</taxon>
        <taxon>Eutheria</taxon>
        <taxon>Euarchontoglires</taxon>
        <taxon>Primates</taxon>
        <taxon>Strepsirrhini</taxon>
        <taxon>Lemuriformes</taxon>
        <taxon>Lemuridae</taxon>
        <taxon>Prolemur</taxon>
    </lineage>
</organism>
<dbReference type="GO" id="GO:0008380">
    <property type="term" value="P:RNA splicing"/>
    <property type="evidence" value="ECO:0007669"/>
    <property type="project" value="UniProtKB-KW"/>
</dbReference>
<dbReference type="GO" id="GO:0006397">
    <property type="term" value="P:mRNA processing"/>
    <property type="evidence" value="ECO:0007669"/>
    <property type="project" value="UniProtKB-KW"/>
</dbReference>
<dbReference type="GO" id="GO:0005681">
    <property type="term" value="C:spliceosomal complex"/>
    <property type="evidence" value="ECO:0007669"/>
    <property type="project" value="UniProtKB-KW"/>
</dbReference>
<protein>
    <recommendedName>
        <fullName evidence="9">U5 small nuclear ribonucleoprotein TSSC4</fullName>
    </recommendedName>
</protein>
<feature type="region of interest" description="Disordered" evidence="11">
    <location>
        <begin position="48"/>
        <end position="99"/>
    </location>
</feature>
<evidence type="ECO:0000313" key="12">
    <source>
        <dbReference type="Ensembl" id="ENSPSMP00000037154.1"/>
    </source>
</evidence>
<evidence type="ECO:0000256" key="4">
    <source>
        <dbReference type="ARBA" id="ARBA00022490"/>
    </source>
</evidence>
<keyword evidence="8" id="KW-0539">Nucleus</keyword>
<dbReference type="PANTHER" id="PTHR13445:SF3">
    <property type="entry name" value="U5 SMALL NUCLEAR RIBONUCLEOPROTEIN TSSC4"/>
    <property type="match status" value="1"/>
</dbReference>
<reference evidence="12" key="1">
    <citation type="submission" date="2025-08" db="UniProtKB">
        <authorList>
            <consortium name="Ensembl"/>
        </authorList>
    </citation>
    <scope>IDENTIFICATION</scope>
</reference>
<evidence type="ECO:0000256" key="6">
    <source>
        <dbReference type="ARBA" id="ARBA00022728"/>
    </source>
</evidence>
<accession>A0A8C9B110</accession>
<evidence type="ECO:0000256" key="9">
    <source>
        <dbReference type="ARBA" id="ARBA00035304"/>
    </source>
</evidence>
<dbReference type="PANTHER" id="PTHR13445">
    <property type="entry name" value="TUMOR SUPPRESSING SUBTRANSFERABLE CANDIDATE 4 TSSC4"/>
    <property type="match status" value="1"/>
</dbReference>
<evidence type="ECO:0000256" key="11">
    <source>
        <dbReference type="SAM" id="MobiDB-lite"/>
    </source>
</evidence>
<feature type="region of interest" description="Disordered" evidence="11">
    <location>
        <begin position="146"/>
        <end position="187"/>
    </location>
</feature>
<keyword evidence="6" id="KW-0747">Spliceosome</keyword>
<keyword evidence="13" id="KW-1185">Reference proteome</keyword>
<evidence type="ECO:0000256" key="1">
    <source>
        <dbReference type="ARBA" id="ARBA00004123"/>
    </source>
</evidence>
<dbReference type="Pfam" id="PF15264">
    <property type="entry name" value="TSSC4"/>
    <property type="match status" value="1"/>
</dbReference>
<feature type="compositionally biased region" description="Pro residues" evidence="11">
    <location>
        <begin position="83"/>
        <end position="93"/>
    </location>
</feature>
<comment type="subcellular location">
    <subcellularLocation>
        <location evidence="2">Cytoplasm</location>
    </subcellularLocation>
    <subcellularLocation>
        <location evidence="1">Nucleus</location>
    </subcellularLocation>
</comment>
<dbReference type="Proteomes" id="UP000694414">
    <property type="component" value="Unplaced"/>
</dbReference>
<sequence>PEMPGNGLPSLPPVAAVQPFHLRGMSSTFSQRSHNIFDCLEGAARRAPAPLAHTSVSDSRSFRQPLAPSSQPSVEGPRRAPRSPAPSRVPPVPDYVAHPERWTKYSLGDVGDELRSGPCMQQAKQLRGPRVAGQAVGAPCRQGPLCGQQCPASSHRHSSASLVGRKAPAQRRGPGHGGPQRGDGWAA</sequence>
<evidence type="ECO:0000256" key="5">
    <source>
        <dbReference type="ARBA" id="ARBA00022664"/>
    </source>
</evidence>
<dbReference type="GeneTree" id="ENSGT00390000011846"/>
<name>A0A8C9B110_PROSS</name>
<comment type="function">
    <text evidence="10">Protein associated with the U5 snRNP, during its maturation and its post-splicing recycling and which is required for spliceosomal tri-snRNP complex assembly in the nucleus. Has a molecular sequestering activity and transiently hinders SNRNP200 binding sites for constitutive splicing factors that intervene later during the assembly of the spliceosome and splicing. Together with its molecular sequestering activity, may also function as a molecular adapter and placeholder, coordinating the assembly of the U5 snRNP and its association with the U4/U6 di-snRNP.</text>
</comment>
<reference evidence="12" key="2">
    <citation type="submission" date="2025-09" db="UniProtKB">
        <authorList>
            <consortium name="Ensembl"/>
        </authorList>
    </citation>
    <scope>IDENTIFICATION</scope>
</reference>
<evidence type="ECO:0000256" key="10">
    <source>
        <dbReference type="ARBA" id="ARBA00045970"/>
    </source>
</evidence>
<evidence type="ECO:0000256" key="7">
    <source>
        <dbReference type="ARBA" id="ARBA00023187"/>
    </source>
</evidence>
<keyword evidence="7" id="KW-0508">mRNA splicing</keyword>
<evidence type="ECO:0000256" key="3">
    <source>
        <dbReference type="ARBA" id="ARBA00010362"/>
    </source>
</evidence>
<evidence type="ECO:0000313" key="13">
    <source>
        <dbReference type="Proteomes" id="UP000694414"/>
    </source>
</evidence>
<comment type="similarity">
    <text evidence="3">Belongs to the TSSC4 family.</text>
</comment>